<dbReference type="SUPFAM" id="SSF57501">
    <property type="entry name" value="Cystine-knot cytokines"/>
    <property type="match status" value="1"/>
</dbReference>
<dbReference type="InterPro" id="IPR029034">
    <property type="entry name" value="Cystine-knot_cytokine"/>
</dbReference>
<keyword evidence="1 3" id="KW-0339">Growth factor</keyword>
<protein>
    <submittedName>
        <fullName evidence="6">Vascular endothelial growth factor C-like</fullName>
    </submittedName>
</protein>
<name>A0A6P4YJ48_BRABE</name>
<dbReference type="OrthoDB" id="9981160at2759"/>
<dbReference type="PROSITE" id="PS50278">
    <property type="entry name" value="PDGF_2"/>
    <property type="match status" value="1"/>
</dbReference>
<keyword evidence="5" id="KW-1185">Reference proteome</keyword>
<evidence type="ECO:0000256" key="2">
    <source>
        <dbReference type="ARBA" id="ARBA00023157"/>
    </source>
</evidence>
<dbReference type="GO" id="GO:0016020">
    <property type="term" value="C:membrane"/>
    <property type="evidence" value="ECO:0007669"/>
    <property type="project" value="InterPro"/>
</dbReference>
<comment type="similarity">
    <text evidence="3">Belongs to the PDGF/VEGF growth factor family.</text>
</comment>
<dbReference type="AlphaFoldDB" id="A0A6P4YJ48"/>
<dbReference type="InterPro" id="IPR000072">
    <property type="entry name" value="PDGF/VEGF_dom"/>
</dbReference>
<evidence type="ECO:0000313" key="6">
    <source>
        <dbReference type="RefSeq" id="XP_019621834.1"/>
    </source>
</evidence>
<dbReference type="InterPro" id="IPR023581">
    <property type="entry name" value="PD_growth_factor_CS"/>
</dbReference>
<sequence>MACFYGKLNQVQLGDSAMSVYSLFVLVSLLGKPFGYSHFDTRSRLDRYLAGVGSTEDLLRLYYPEDWRKIMCHMRGGGERYQSDYQSDYSEDGSGMGRSAAAATMDLMDIVNKVDEEWEKAFCKPRETAVDAATELQAPTDVTYRPSCVSVFRCGGCCNDERYECIASEKNMVSKTIFEVGLRGPYPVTRPFENHTRCECRAKLGARTSFLYQRMNYKRAVSPHINTRCYAPNKTCGPYEKWDDRDCACVRAVTIIDDDDHCGPLKEWREDECACVCKRPCPQRFIEDLQTCECRCPPYYQTRCQKKGQKLHWGTCKCVPKDCHYVMACPAGTVYSTDVCACVMLAGG</sequence>
<dbReference type="PROSITE" id="PS00249">
    <property type="entry name" value="PDGF_1"/>
    <property type="match status" value="1"/>
</dbReference>
<evidence type="ECO:0000259" key="4">
    <source>
        <dbReference type="PROSITE" id="PS50278"/>
    </source>
</evidence>
<dbReference type="GeneID" id="109468054"/>
<evidence type="ECO:0000256" key="3">
    <source>
        <dbReference type="RuleBase" id="RU003818"/>
    </source>
</evidence>
<dbReference type="CDD" id="cd00135">
    <property type="entry name" value="PDGF"/>
    <property type="match status" value="1"/>
</dbReference>
<dbReference type="SMART" id="SM00141">
    <property type="entry name" value="PDGF"/>
    <property type="match status" value="1"/>
</dbReference>
<gene>
    <name evidence="6" type="primary">LOC109468054</name>
</gene>
<evidence type="ECO:0000313" key="5">
    <source>
        <dbReference type="Proteomes" id="UP000515135"/>
    </source>
</evidence>
<reference evidence="6" key="1">
    <citation type="submission" date="2025-08" db="UniProtKB">
        <authorList>
            <consortium name="RefSeq"/>
        </authorList>
    </citation>
    <scope>IDENTIFICATION</scope>
    <source>
        <tissue evidence="6">Gonad</tissue>
    </source>
</reference>
<organism evidence="5 6">
    <name type="scientific">Branchiostoma belcheri</name>
    <name type="common">Amphioxus</name>
    <dbReference type="NCBI Taxonomy" id="7741"/>
    <lineage>
        <taxon>Eukaryota</taxon>
        <taxon>Metazoa</taxon>
        <taxon>Chordata</taxon>
        <taxon>Cephalochordata</taxon>
        <taxon>Leptocardii</taxon>
        <taxon>Amphioxiformes</taxon>
        <taxon>Branchiostomatidae</taxon>
        <taxon>Branchiostoma</taxon>
    </lineage>
</organism>
<dbReference type="Pfam" id="PF00341">
    <property type="entry name" value="PDGF"/>
    <property type="match status" value="1"/>
</dbReference>
<dbReference type="Gene3D" id="2.10.90.10">
    <property type="entry name" value="Cystine-knot cytokines"/>
    <property type="match status" value="1"/>
</dbReference>
<dbReference type="Proteomes" id="UP000515135">
    <property type="component" value="Unplaced"/>
</dbReference>
<dbReference type="PANTHER" id="PTHR12025">
    <property type="entry name" value="VASCULAR ENDOTHELIAL GROWTH FACTOR"/>
    <property type="match status" value="1"/>
</dbReference>
<proteinExistence type="inferred from homology"/>
<dbReference type="GO" id="GO:0008083">
    <property type="term" value="F:growth factor activity"/>
    <property type="evidence" value="ECO:0007669"/>
    <property type="project" value="UniProtKB-KW"/>
</dbReference>
<dbReference type="KEGG" id="bbel:109468054"/>
<evidence type="ECO:0000256" key="1">
    <source>
        <dbReference type="ARBA" id="ARBA00023030"/>
    </source>
</evidence>
<dbReference type="PANTHER" id="PTHR12025:SF15">
    <property type="entry name" value="VASCULAR ENDOTHELIAL GROWTH FACTOR C-LIKE ISOFORM X1"/>
    <property type="match status" value="1"/>
</dbReference>
<keyword evidence="2" id="KW-1015">Disulfide bond</keyword>
<dbReference type="RefSeq" id="XP_019621834.1">
    <property type="nucleotide sequence ID" value="XM_019766275.1"/>
</dbReference>
<dbReference type="InterPro" id="IPR050507">
    <property type="entry name" value="PDGF/VEGF_growth_factor"/>
</dbReference>
<accession>A0A6P4YJ48</accession>
<feature type="domain" description="Platelet-derived growth factor (PDGF) family profile" evidence="4">
    <location>
        <begin position="109"/>
        <end position="205"/>
    </location>
</feature>